<reference evidence="1" key="1">
    <citation type="journal article" date="2023" name="Plant J.">
        <title>Genome sequences and population genomics provide insights into the demographic history, inbreeding, and mutation load of two 'living fossil' tree species of Dipteronia.</title>
        <authorList>
            <person name="Feng Y."/>
            <person name="Comes H.P."/>
            <person name="Chen J."/>
            <person name="Zhu S."/>
            <person name="Lu R."/>
            <person name="Zhang X."/>
            <person name="Li P."/>
            <person name="Qiu J."/>
            <person name="Olsen K.M."/>
            <person name="Qiu Y."/>
        </authorList>
    </citation>
    <scope>NUCLEOTIDE SEQUENCE</scope>
    <source>
        <strain evidence="1">KIB01</strain>
    </source>
</reference>
<name>A0AAD9X0F1_9ROSI</name>
<keyword evidence="2" id="KW-1185">Reference proteome</keyword>
<evidence type="ECO:0000313" key="2">
    <source>
        <dbReference type="Proteomes" id="UP001280121"/>
    </source>
</evidence>
<proteinExistence type="predicted"/>
<protein>
    <submittedName>
        <fullName evidence="1">Uncharacterized protein</fullName>
    </submittedName>
</protein>
<gene>
    <name evidence="1" type="ORF">Ddye_016827</name>
</gene>
<comment type="caution">
    <text evidence="1">The sequence shown here is derived from an EMBL/GenBank/DDBJ whole genome shotgun (WGS) entry which is preliminary data.</text>
</comment>
<feature type="non-terminal residue" evidence="1">
    <location>
        <position position="1"/>
    </location>
</feature>
<organism evidence="1 2">
    <name type="scientific">Dipteronia dyeriana</name>
    <dbReference type="NCBI Taxonomy" id="168575"/>
    <lineage>
        <taxon>Eukaryota</taxon>
        <taxon>Viridiplantae</taxon>
        <taxon>Streptophyta</taxon>
        <taxon>Embryophyta</taxon>
        <taxon>Tracheophyta</taxon>
        <taxon>Spermatophyta</taxon>
        <taxon>Magnoliopsida</taxon>
        <taxon>eudicotyledons</taxon>
        <taxon>Gunneridae</taxon>
        <taxon>Pentapetalae</taxon>
        <taxon>rosids</taxon>
        <taxon>malvids</taxon>
        <taxon>Sapindales</taxon>
        <taxon>Sapindaceae</taxon>
        <taxon>Hippocastanoideae</taxon>
        <taxon>Acereae</taxon>
        <taxon>Dipteronia</taxon>
    </lineage>
</organism>
<dbReference type="AlphaFoldDB" id="A0AAD9X0F1"/>
<dbReference type="EMBL" id="JANJYI010000005">
    <property type="protein sequence ID" value="KAK2649338.1"/>
    <property type="molecule type" value="Genomic_DNA"/>
</dbReference>
<evidence type="ECO:0000313" key="1">
    <source>
        <dbReference type="EMBL" id="KAK2649338.1"/>
    </source>
</evidence>
<accession>A0AAD9X0F1</accession>
<sequence length="59" mass="6548">APNILGMAFGSSQMIYSKRRNGISPEVDIEDQPNKAPVNKEDLVDSRETIEIIKCISTK</sequence>
<dbReference type="Proteomes" id="UP001280121">
    <property type="component" value="Unassembled WGS sequence"/>
</dbReference>